<protein>
    <submittedName>
        <fullName evidence="2">Uncharacterized protein</fullName>
    </submittedName>
</protein>
<name>A0A934N814_9BACT</name>
<sequence>MRSEEENFEQADQRFPELDDAARRRARERVAAGAEAQAALAQESVMLHLVKAYNP</sequence>
<proteinExistence type="predicted"/>
<organism evidence="2 3">
    <name type="scientific">Candidatus Nephthysia bennettiae</name>
    <dbReference type="NCBI Taxonomy" id="3127016"/>
    <lineage>
        <taxon>Bacteria</taxon>
        <taxon>Bacillati</taxon>
        <taxon>Candidatus Dormiibacterota</taxon>
        <taxon>Candidatus Dormibacteria</taxon>
        <taxon>Candidatus Dormibacterales</taxon>
        <taxon>Candidatus Dormibacteraceae</taxon>
        <taxon>Candidatus Nephthysia</taxon>
    </lineage>
</organism>
<accession>A0A934N814</accession>
<reference evidence="2" key="1">
    <citation type="submission" date="2020-10" db="EMBL/GenBank/DDBJ databases">
        <title>Ca. Dormibacterota MAGs.</title>
        <authorList>
            <person name="Montgomery K."/>
        </authorList>
    </citation>
    <scope>NUCLEOTIDE SEQUENCE [LARGE SCALE GENOMIC DNA]</scope>
    <source>
        <strain evidence="2">SC8812_S17_10</strain>
    </source>
</reference>
<evidence type="ECO:0000256" key="1">
    <source>
        <dbReference type="SAM" id="MobiDB-lite"/>
    </source>
</evidence>
<dbReference type="RefSeq" id="WP_338199086.1">
    <property type="nucleotide sequence ID" value="NZ_JAEKNR010000038.1"/>
</dbReference>
<dbReference type="Proteomes" id="UP000612893">
    <property type="component" value="Unassembled WGS sequence"/>
</dbReference>
<dbReference type="EMBL" id="JAEKNR010000038">
    <property type="protein sequence ID" value="MBJ7597109.1"/>
    <property type="molecule type" value="Genomic_DNA"/>
</dbReference>
<evidence type="ECO:0000313" key="3">
    <source>
        <dbReference type="Proteomes" id="UP000612893"/>
    </source>
</evidence>
<feature type="compositionally biased region" description="Basic and acidic residues" evidence="1">
    <location>
        <begin position="1"/>
        <end position="23"/>
    </location>
</feature>
<gene>
    <name evidence="2" type="ORF">JF922_03350</name>
</gene>
<dbReference type="AlphaFoldDB" id="A0A934N814"/>
<feature type="region of interest" description="Disordered" evidence="1">
    <location>
        <begin position="1"/>
        <end position="26"/>
    </location>
</feature>
<evidence type="ECO:0000313" key="2">
    <source>
        <dbReference type="EMBL" id="MBJ7597109.1"/>
    </source>
</evidence>
<comment type="caution">
    <text evidence="2">The sequence shown here is derived from an EMBL/GenBank/DDBJ whole genome shotgun (WGS) entry which is preliminary data.</text>
</comment>
<keyword evidence="3" id="KW-1185">Reference proteome</keyword>